<keyword evidence="7 13" id="KW-0297">G-protein coupled receptor</keyword>
<feature type="transmembrane region" description="Helical" evidence="14">
    <location>
        <begin position="62"/>
        <end position="84"/>
    </location>
</feature>
<dbReference type="InterPro" id="IPR000276">
    <property type="entry name" value="GPCR_Rhodpsn"/>
</dbReference>
<feature type="domain" description="G-protein coupled receptors family 1 profile" evidence="15">
    <location>
        <begin position="5"/>
        <end position="254"/>
    </location>
</feature>
<dbReference type="SUPFAM" id="SSF81321">
    <property type="entry name" value="Family A G protein-coupled receptor-like"/>
    <property type="match status" value="1"/>
</dbReference>
<dbReference type="PRINTS" id="PR00237">
    <property type="entry name" value="GPCRRHODOPSN"/>
</dbReference>
<keyword evidence="6 14" id="KW-1133">Transmembrane helix</keyword>
<dbReference type="InterPro" id="IPR000725">
    <property type="entry name" value="Olfact_rcpt"/>
</dbReference>
<dbReference type="PRINTS" id="PR00245">
    <property type="entry name" value="OLFACTORYR"/>
</dbReference>
<sequence length="349" mass="39123">MTLVSNSAISTLVSTSRQLHSPMYFFLGHLAATDLLIALFITPYMLHVVLKEGATISLGPCIIQLFLFCVSETVECFILTVMSYDRYLAICDPLRYSSIMSARFQYQLMFWSWFLGTMTSIILAAQIYVLQYCGSNIIDHFFCDPIALLELSCSSTYIVKLEDLIISVSVTLFPFAFICLTYFCIFFTIFRRPAHVEKHKAFSTCTSHLLVVSLFYGSLLSVYGAPSRNYSPSLNKGLSLLYTFMTPLFNPIIYSLRSQELSWTPDFSSTFTFLPPAGPCTLHGTATTTQQEESLLNPILYVDKNISIPISINITHPPDENLSCSLLASMQPSGTPRRCRNGLTTTQQA</sequence>
<keyword evidence="3 14" id="KW-0716">Sensory transduction</keyword>
<dbReference type="Pfam" id="PF13853">
    <property type="entry name" value="7tm_4"/>
    <property type="match status" value="1"/>
</dbReference>
<keyword evidence="11" id="KW-0325">Glycoprotein</keyword>
<feature type="transmembrane region" description="Helical" evidence="14">
    <location>
        <begin position="202"/>
        <end position="225"/>
    </location>
</feature>
<feature type="transmembrane region" description="Helical" evidence="14">
    <location>
        <begin position="165"/>
        <end position="190"/>
    </location>
</feature>
<evidence type="ECO:0000256" key="9">
    <source>
        <dbReference type="ARBA" id="ARBA00023157"/>
    </source>
</evidence>
<comment type="subcellular location">
    <subcellularLocation>
        <location evidence="1 14">Cell membrane</location>
        <topology evidence="1 14">Multi-pass membrane protein</topology>
    </subcellularLocation>
</comment>
<evidence type="ECO:0000256" key="11">
    <source>
        <dbReference type="ARBA" id="ARBA00023180"/>
    </source>
</evidence>
<evidence type="ECO:0000256" key="1">
    <source>
        <dbReference type="ARBA" id="ARBA00004651"/>
    </source>
</evidence>
<dbReference type="FunFam" id="1.20.1070.10:FF:000010">
    <property type="entry name" value="Olfactory receptor"/>
    <property type="match status" value="1"/>
</dbReference>
<name>A0AAV7BMN2_ENGPU</name>
<accession>A0AAV7BMN2</accession>
<proteinExistence type="inferred from homology"/>
<dbReference type="InterPro" id="IPR050939">
    <property type="entry name" value="Olfactory_GPCR1"/>
</dbReference>
<gene>
    <name evidence="16" type="ORF">GDO81_008952</name>
</gene>
<dbReference type="Proteomes" id="UP000824782">
    <property type="component" value="Unassembled WGS sequence"/>
</dbReference>
<evidence type="ECO:0000256" key="12">
    <source>
        <dbReference type="ARBA" id="ARBA00023224"/>
    </source>
</evidence>
<dbReference type="PROSITE" id="PS00237">
    <property type="entry name" value="G_PROTEIN_RECEP_F1_1"/>
    <property type="match status" value="1"/>
</dbReference>
<feature type="transmembrane region" description="Helical" evidence="14">
    <location>
        <begin position="104"/>
        <end position="129"/>
    </location>
</feature>
<dbReference type="PANTHER" id="PTHR24242">
    <property type="entry name" value="G-PROTEIN COUPLED RECEPTOR"/>
    <property type="match status" value="1"/>
</dbReference>
<evidence type="ECO:0000259" key="15">
    <source>
        <dbReference type="PROSITE" id="PS50262"/>
    </source>
</evidence>
<keyword evidence="8 14" id="KW-0472">Membrane</keyword>
<evidence type="ECO:0000256" key="14">
    <source>
        <dbReference type="RuleBase" id="RU363047"/>
    </source>
</evidence>
<dbReference type="GO" id="GO:0004930">
    <property type="term" value="F:G protein-coupled receptor activity"/>
    <property type="evidence" value="ECO:0007669"/>
    <property type="project" value="UniProtKB-KW"/>
</dbReference>
<evidence type="ECO:0000256" key="2">
    <source>
        <dbReference type="ARBA" id="ARBA00022475"/>
    </source>
</evidence>
<keyword evidence="5 14" id="KW-0552">Olfaction</keyword>
<evidence type="ECO:0000256" key="13">
    <source>
        <dbReference type="RuleBase" id="RU000688"/>
    </source>
</evidence>
<evidence type="ECO:0000256" key="8">
    <source>
        <dbReference type="ARBA" id="ARBA00023136"/>
    </source>
</evidence>
<protein>
    <recommendedName>
        <fullName evidence="14">Olfactory receptor</fullName>
    </recommendedName>
</protein>
<reference evidence="16" key="1">
    <citation type="thesis" date="2020" institute="ProQuest LLC" country="789 East Eisenhower Parkway, Ann Arbor, MI, USA">
        <title>Comparative Genomics and Chromosome Evolution.</title>
        <authorList>
            <person name="Mudd A.B."/>
        </authorList>
    </citation>
    <scope>NUCLEOTIDE SEQUENCE</scope>
    <source>
        <strain evidence="16">237g6f4</strain>
        <tissue evidence="16">Blood</tissue>
    </source>
</reference>
<dbReference type="GO" id="GO:0005886">
    <property type="term" value="C:plasma membrane"/>
    <property type="evidence" value="ECO:0007669"/>
    <property type="project" value="UniProtKB-SubCell"/>
</dbReference>
<keyword evidence="9" id="KW-1015">Disulfide bond</keyword>
<evidence type="ECO:0000313" key="17">
    <source>
        <dbReference type="Proteomes" id="UP000824782"/>
    </source>
</evidence>
<dbReference type="AlphaFoldDB" id="A0AAV7BMN2"/>
<keyword evidence="12 13" id="KW-0807">Transducer</keyword>
<dbReference type="EMBL" id="WNYA01000004">
    <property type="protein sequence ID" value="KAG8573940.1"/>
    <property type="molecule type" value="Genomic_DNA"/>
</dbReference>
<evidence type="ECO:0000256" key="3">
    <source>
        <dbReference type="ARBA" id="ARBA00022606"/>
    </source>
</evidence>
<dbReference type="GO" id="GO:0004984">
    <property type="term" value="F:olfactory receptor activity"/>
    <property type="evidence" value="ECO:0007669"/>
    <property type="project" value="InterPro"/>
</dbReference>
<comment type="caution">
    <text evidence="16">The sequence shown here is derived from an EMBL/GenBank/DDBJ whole genome shotgun (WGS) entry which is preliminary data.</text>
</comment>
<dbReference type="PROSITE" id="PS50262">
    <property type="entry name" value="G_PROTEIN_RECEP_F1_2"/>
    <property type="match status" value="1"/>
</dbReference>
<dbReference type="PANTHER" id="PTHR24242:SF253">
    <property type="entry name" value="OLFACTORY RECEPTOR-RELATED"/>
    <property type="match status" value="1"/>
</dbReference>
<evidence type="ECO:0000256" key="5">
    <source>
        <dbReference type="ARBA" id="ARBA00022725"/>
    </source>
</evidence>
<dbReference type="InterPro" id="IPR017452">
    <property type="entry name" value="GPCR_Rhodpsn_7TM"/>
</dbReference>
<organism evidence="16 17">
    <name type="scientific">Engystomops pustulosus</name>
    <name type="common">Tungara frog</name>
    <name type="synonym">Physalaemus pustulosus</name>
    <dbReference type="NCBI Taxonomy" id="76066"/>
    <lineage>
        <taxon>Eukaryota</taxon>
        <taxon>Metazoa</taxon>
        <taxon>Chordata</taxon>
        <taxon>Craniata</taxon>
        <taxon>Vertebrata</taxon>
        <taxon>Euteleostomi</taxon>
        <taxon>Amphibia</taxon>
        <taxon>Batrachia</taxon>
        <taxon>Anura</taxon>
        <taxon>Neobatrachia</taxon>
        <taxon>Hyloidea</taxon>
        <taxon>Leptodactylidae</taxon>
        <taxon>Leiuperinae</taxon>
        <taxon>Engystomops</taxon>
    </lineage>
</organism>
<keyword evidence="17" id="KW-1185">Reference proteome</keyword>
<evidence type="ECO:0000256" key="6">
    <source>
        <dbReference type="ARBA" id="ARBA00022989"/>
    </source>
</evidence>
<feature type="transmembrane region" description="Helical" evidence="14">
    <location>
        <begin position="237"/>
        <end position="256"/>
    </location>
</feature>
<evidence type="ECO:0000256" key="10">
    <source>
        <dbReference type="ARBA" id="ARBA00023170"/>
    </source>
</evidence>
<evidence type="ECO:0000313" key="16">
    <source>
        <dbReference type="EMBL" id="KAG8573940.1"/>
    </source>
</evidence>
<keyword evidence="10 13" id="KW-0675">Receptor</keyword>
<evidence type="ECO:0000256" key="7">
    <source>
        <dbReference type="ARBA" id="ARBA00023040"/>
    </source>
</evidence>
<keyword evidence="2 14" id="KW-1003">Cell membrane</keyword>
<evidence type="ECO:0000256" key="4">
    <source>
        <dbReference type="ARBA" id="ARBA00022692"/>
    </source>
</evidence>
<comment type="similarity">
    <text evidence="13">Belongs to the G-protein coupled receptor 1 family.</text>
</comment>
<keyword evidence="4 13" id="KW-0812">Transmembrane</keyword>
<dbReference type="Gene3D" id="1.20.1070.10">
    <property type="entry name" value="Rhodopsin 7-helix transmembrane proteins"/>
    <property type="match status" value="1"/>
</dbReference>
<feature type="transmembrane region" description="Helical" evidence="14">
    <location>
        <begin position="24"/>
        <end position="50"/>
    </location>
</feature>